<feature type="region of interest" description="Disordered" evidence="1">
    <location>
        <begin position="1"/>
        <end position="24"/>
    </location>
</feature>
<dbReference type="Pfam" id="PF10065">
    <property type="entry name" value="DUF2303"/>
    <property type="match status" value="1"/>
</dbReference>
<reference evidence="2 3" key="1">
    <citation type="journal article" date="2013" name="PLoS ONE">
        <title>Poles Apart: Arctic and Antarctic Octadecabacter strains Share High Genome Plasticity and a New Type of Xanthorhodopsin.</title>
        <authorList>
            <person name="Vollmers J."/>
            <person name="Voget S."/>
            <person name="Dietrich S."/>
            <person name="Gollnow K."/>
            <person name="Smits M."/>
            <person name="Meyer K."/>
            <person name="Brinkhoff T."/>
            <person name="Simon M."/>
            <person name="Daniel R."/>
        </authorList>
    </citation>
    <scope>NUCLEOTIDE SEQUENCE [LARGE SCALE GENOMIC DNA]</scope>
    <source>
        <strain evidence="2 3">307</strain>
    </source>
</reference>
<evidence type="ECO:0000313" key="3">
    <source>
        <dbReference type="Proteomes" id="UP000005307"/>
    </source>
</evidence>
<dbReference type="HOGENOM" id="CLU_1946589_0_0_5"/>
<accession>M9R421</accession>
<organism evidence="2 3">
    <name type="scientific">Octadecabacter antarcticus 307</name>
    <dbReference type="NCBI Taxonomy" id="391626"/>
    <lineage>
        <taxon>Bacteria</taxon>
        <taxon>Pseudomonadati</taxon>
        <taxon>Pseudomonadota</taxon>
        <taxon>Alphaproteobacteria</taxon>
        <taxon>Rhodobacterales</taxon>
        <taxon>Roseobacteraceae</taxon>
        <taxon>Octadecabacter</taxon>
    </lineage>
</organism>
<evidence type="ECO:0000313" key="2">
    <source>
        <dbReference type="EMBL" id="AGI67384.1"/>
    </source>
</evidence>
<dbReference type="AlphaFoldDB" id="M9R421"/>
<proteinExistence type="predicted"/>
<dbReference type="EMBL" id="CP003740">
    <property type="protein sequence ID" value="AGI67384.1"/>
    <property type="molecule type" value="Genomic_DNA"/>
</dbReference>
<dbReference type="OrthoDB" id="7346200at2"/>
<gene>
    <name evidence="2" type="ORF">OAN307_c17190</name>
</gene>
<sequence length="129" mass="14538">MSKQFQVIESSDLKVSTNRDTGESENQFLNEHKGADGKPLNIPNLIIIAIPVFMGGAPYRMPVRFRYHKSGGSVKFIMSIYNPEKAFEAAFKEAVDESDRIAHIHGHTRSLISLSDRWEQGSVTETRTE</sequence>
<dbReference type="InterPro" id="IPR019276">
    <property type="entry name" value="DUF2303"/>
</dbReference>
<dbReference type="eggNOG" id="COG5532">
    <property type="taxonomic scope" value="Bacteria"/>
</dbReference>
<protein>
    <submittedName>
        <fullName evidence="2">Putative DUF2303 family protein</fullName>
    </submittedName>
</protein>
<name>M9R421_9RHOB</name>
<evidence type="ECO:0000256" key="1">
    <source>
        <dbReference type="SAM" id="MobiDB-lite"/>
    </source>
</evidence>
<keyword evidence="3" id="KW-1185">Reference proteome</keyword>
<dbReference type="Proteomes" id="UP000005307">
    <property type="component" value="Chromosome"/>
</dbReference>
<dbReference type="KEGG" id="oat:OAN307_c17190"/>